<dbReference type="AlphaFoldDB" id="A0AAP2YX91"/>
<evidence type="ECO:0000256" key="1">
    <source>
        <dbReference type="SAM" id="Coils"/>
    </source>
</evidence>
<gene>
    <name evidence="5" type="ORF">OB955_08085</name>
    <name evidence="4" type="ORF">OB960_04485</name>
</gene>
<feature type="coiled-coil region" evidence="1">
    <location>
        <begin position="111"/>
        <end position="138"/>
    </location>
</feature>
<proteinExistence type="predicted"/>
<feature type="region of interest" description="Disordered" evidence="2">
    <location>
        <begin position="60"/>
        <end position="93"/>
    </location>
</feature>
<dbReference type="Proteomes" id="UP001320972">
    <property type="component" value="Unassembled WGS sequence"/>
</dbReference>
<dbReference type="Proteomes" id="UP001321018">
    <property type="component" value="Unassembled WGS sequence"/>
</dbReference>
<accession>A0AAP2YX91</accession>
<evidence type="ECO:0000313" key="6">
    <source>
        <dbReference type="Proteomes" id="UP001320972"/>
    </source>
</evidence>
<protein>
    <submittedName>
        <fullName evidence="4">Uncharacterized protein</fullName>
    </submittedName>
</protein>
<keyword evidence="3" id="KW-1133">Transmembrane helix</keyword>
<sequence length="138" mass="14664">MGNQETWPSVGRAIVAVALVLLVSRLALDVAGVTSVSEPVWPLAVLSGFVLVVAFLVSTRSPDESGGDANTGKTASSGIDDGETDDTNSVWNAIPSWQYGGRHAESGGLTRDEQEQALAEIQEQAAELERENDVQNRR</sequence>
<dbReference type="EMBL" id="JAOPKB010000003">
    <property type="protein sequence ID" value="MCU4972696.1"/>
    <property type="molecule type" value="Genomic_DNA"/>
</dbReference>
<name>A0AAP2YX91_9EURY</name>
<feature type="transmembrane region" description="Helical" evidence="3">
    <location>
        <begin position="9"/>
        <end position="28"/>
    </location>
</feature>
<evidence type="ECO:0000313" key="5">
    <source>
        <dbReference type="EMBL" id="MCU4972696.1"/>
    </source>
</evidence>
<feature type="transmembrane region" description="Helical" evidence="3">
    <location>
        <begin position="40"/>
        <end position="57"/>
    </location>
</feature>
<reference evidence="4 6" key="1">
    <citation type="submission" date="2022-09" db="EMBL/GenBank/DDBJ databases">
        <title>Enrichment on poylsaccharides allowed isolation of novel metabolic and taxonomic groups of Haloarchaea.</title>
        <authorList>
            <person name="Sorokin D.Y."/>
            <person name="Elcheninov A.G."/>
            <person name="Khizhniak T.V."/>
            <person name="Kolganova T.V."/>
            <person name="Kublanov I.V."/>
        </authorList>
    </citation>
    <scope>NUCLEOTIDE SEQUENCE</scope>
    <source>
        <strain evidence="5 6">AArc-m2/3/4</strain>
        <strain evidence="4">AArc-xg1-1</strain>
    </source>
</reference>
<comment type="caution">
    <text evidence="4">The sequence shown here is derived from an EMBL/GenBank/DDBJ whole genome shotgun (WGS) entry which is preliminary data.</text>
</comment>
<keyword evidence="6" id="KW-1185">Reference proteome</keyword>
<keyword evidence="3" id="KW-0812">Transmembrane</keyword>
<evidence type="ECO:0000313" key="7">
    <source>
        <dbReference type="Proteomes" id="UP001321018"/>
    </source>
</evidence>
<keyword evidence="3" id="KW-0472">Membrane</keyword>
<evidence type="ECO:0000256" key="3">
    <source>
        <dbReference type="SAM" id="Phobius"/>
    </source>
</evidence>
<evidence type="ECO:0000313" key="4">
    <source>
        <dbReference type="EMBL" id="MCU4740657.1"/>
    </source>
</evidence>
<keyword evidence="1" id="KW-0175">Coiled coil</keyword>
<organism evidence="4 7">
    <name type="scientific">Natronoglomus mannanivorans</name>
    <dbReference type="NCBI Taxonomy" id="2979990"/>
    <lineage>
        <taxon>Archaea</taxon>
        <taxon>Methanobacteriati</taxon>
        <taxon>Methanobacteriota</taxon>
        <taxon>Stenosarchaea group</taxon>
        <taxon>Halobacteria</taxon>
        <taxon>Halobacteriales</taxon>
        <taxon>Natrialbaceae</taxon>
        <taxon>Natronoglomus</taxon>
    </lineage>
</organism>
<dbReference type="RefSeq" id="WP_338002501.1">
    <property type="nucleotide sequence ID" value="NZ_JAOPKA010000002.1"/>
</dbReference>
<evidence type="ECO:0000256" key="2">
    <source>
        <dbReference type="SAM" id="MobiDB-lite"/>
    </source>
</evidence>
<dbReference type="EMBL" id="JAOPKA010000002">
    <property type="protein sequence ID" value="MCU4740657.1"/>
    <property type="molecule type" value="Genomic_DNA"/>
</dbReference>